<proteinExistence type="predicted"/>
<evidence type="ECO:0000256" key="3">
    <source>
        <dbReference type="ARBA" id="ARBA00012438"/>
    </source>
</evidence>
<dbReference type="InterPro" id="IPR000700">
    <property type="entry name" value="PAS-assoc_C"/>
</dbReference>
<evidence type="ECO:0000259" key="19">
    <source>
        <dbReference type="PROSITE" id="PS50113"/>
    </source>
</evidence>
<feature type="transmembrane region" description="Helical" evidence="15">
    <location>
        <begin position="66"/>
        <end position="89"/>
    </location>
</feature>
<dbReference type="CDD" id="cd00130">
    <property type="entry name" value="PAS"/>
    <property type="match status" value="1"/>
</dbReference>
<keyword evidence="5" id="KW-0808">Transferase</keyword>
<dbReference type="Pfam" id="PF00072">
    <property type="entry name" value="Response_reg"/>
    <property type="match status" value="1"/>
</dbReference>
<dbReference type="Proteomes" id="UP000606396">
    <property type="component" value="Unassembled WGS sequence"/>
</dbReference>
<keyword evidence="10 15" id="KW-1133">Transmembrane helix</keyword>
<dbReference type="InterPro" id="IPR036097">
    <property type="entry name" value="HisK_dim/P_sf"/>
</dbReference>
<dbReference type="PRINTS" id="PR00344">
    <property type="entry name" value="BCTRLSENSOR"/>
</dbReference>
<organism evidence="20 21">
    <name type="scientific">Nostoc punctiforme FACHB-252</name>
    <dbReference type="NCBI Taxonomy" id="1357509"/>
    <lineage>
        <taxon>Bacteria</taxon>
        <taxon>Bacillati</taxon>
        <taxon>Cyanobacteriota</taxon>
        <taxon>Cyanophyceae</taxon>
        <taxon>Nostocales</taxon>
        <taxon>Nostocaceae</taxon>
        <taxon>Nostoc</taxon>
    </lineage>
</organism>
<feature type="domain" description="PAC" evidence="19">
    <location>
        <begin position="207"/>
        <end position="259"/>
    </location>
</feature>
<comment type="catalytic activity">
    <reaction evidence="1">
        <text>ATP + protein L-histidine = ADP + protein N-phospho-L-histidine.</text>
        <dbReference type="EC" id="2.7.13.3"/>
    </reaction>
</comment>
<evidence type="ECO:0000313" key="20">
    <source>
        <dbReference type="EMBL" id="MBD2613503.1"/>
    </source>
</evidence>
<dbReference type="Pfam" id="PF13493">
    <property type="entry name" value="DUF4118"/>
    <property type="match status" value="1"/>
</dbReference>
<dbReference type="InterPro" id="IPR025201">
    <property type="entry name" value="KdpD_TM"/>
</dbReference>
<name>A0ABR8HCI3_NOSPU</name>
<evidence type="ECO:0000256" key="12">
    <source>
        <dbReference type="ARBA" id="ARBA00023136"/>
    </source>
</evidence>
<dbReference type="PROSITE" id="PS50113">
    <property type="entry name" value="PAC"/>
    <property type="match status" value="1"/>
</dbReference>
<dbReference type="SUPFAM" id="SSF55785">
    <property type="entry name" value="PYP-like sensor domain (PAS domain)"/>
    <property type="match status" value="1"/>
</dbReference>
<evidence type="ECO:0000256" key="10">
    <source>
        <dbReference type="ARBA" id="ARBA00022989"/>
    </source>
</evidence>
<dbReference type="Gene3D" id="1.10.287.130">
    <property type="match status" value="1"/>
</dbReference>
<evidence type="ECO:0000256" key="5">
    <source>
        <dbReference type="ARBA" id="ARBA00022679"/>
    </source>
</evidence>
<evidence type="ECO:0000256" key="7">
    <source>
        <dbReference type="ARBA" id="ARBA00022741"/>
    </source>
</evidence>
<comment type="subcellular location">
    <subcellularLocation>
        <location evidence="2">Membrane</location>
        <topology evidence="2">Multi-pass membrane protein</topology>
    </subcellularLocation>
</comment>
<feature type="modified residue" description="4-aspartylphosphate" evidence="13">
    <location>
        <position position="573"/>
    </location>
</feature>
<dbReference type="InterPro" id="IPR038318">
    <property type="entry name" value="KdpD_sf"/>
</dbReference>
<evidence type="ECO:0000313" key="21">
    <source>
        <dbReference type="Proteomes" id="UP000606396"/>
    </source>
</evidence>
<dbReference type="Pfam" id="PF00512">
    <property type="entry name" value="HisKA"/>
    <property type="match status" value="1"/>
</dbReference>
<feature type="transmembrane region" description="Helical" evidence="15">
    <location>
        <begin position="43"/>
        <end position="59"/>
    </location>
</feature>
<evidence type="ECO:0000256" key="11">
    <source>
        <dbReference type="ARBA" id="ARBA00023012"/>
    </source>
</evidence>
<dbReference type="InterPro" id="IPR004358">
    <property type="entry name" value="Sig_transdc_His_kin-like_C"/>
</dbReference>
<dbReference type="SMART" id="SM00387">
    <property type="entry name" value="HATPase_c"/>
    <property type="match status" value="1"/>
</dbReference>
<keyword evidence="14" id="KW-0175">Coiled coil</keyword>
<feature type="domain" description="Response regulatory" evidence="17">
    <location>
        <begin position="524"/>
        <end position="642"/>
    </location>
</feature>
<feature type="transmembrane region" description="Helical" evidence="15">
    <location>
        <begin position="95"/>
        <end position="115"/>
    </location>
</feature>
<dbReference type="Pfam" id="PF02518">
    <property type="entry name" value="HATPase_c"/>
    <property type="match status" value="1"/>
</dbReference>
<dbReference type="SMART" id="SM00091">
    <property type="entry name" value="PAS"/>
    <property type="match status" value="1"/>
</dbReference>
<dbReference type="Gene3D" id="3.30.565.10">
    <property type="entry name" value="Histidine kinase-like ATPase, C-terminal domain"/>
    <property type="match status" value="1"/>
</dbReference>
<keyword evidence="4 13" id="KW-0597">Phosphoprotein</keyword>
<dbReference type="InterPro" id="IPR003661">
    <property type="entry name" value="HisK_dim/P_dom"/>
</dbReference>
<evidence type="ECO:0000256" key="6">
    <source>
        <dbReference type="ARBA" id="ARBA00022692"/>
    </source>
</evidence>
<keyword evidence="7" id="KW-0547">Nucleotide-binding</keyword>
<evidence type="ECO:0000256" key="4">
    <source>
        <dbReference type="ARBA" id="ARBA00022553"/>
    </source>
</evidence>
<dbReference type="CDD" id="cd00082">
    <property type="entry name" value="HisKA"/>
    <property type="match status" value="1"/>
</dbReference>
<dbReference type="SUPFAM" id="SSF55874">
    <property type="entry name" value="ATPase domain of HSP90 chaperone/DNA topoisomerase II/histidine kinase"/>
    <property type="match status" value="1"/>
</dbReference>
<evidence type="ECO:0000259" key="17">
    <source>
        <dbReference type="PROSITE" id="PS50110"/>
    </source>
</evidence>
<evidence type="ECO:0000256" key="8">
    <source>
        <dbReference type="ARBA" id="ARBA00022777"/>
    </source>
</evidence>
<protein>
    <recommendedName>
        <fullName evidence="3">histidine kinase</fullName>
        <ecNumber evidence="3">2.7.13.3</ecNumber>
    </recommendedName>
</protein>
<dbReference type="SMART" id="SM00448">
    <property type="entry name" value="REC"/>
    <property type="match status" value="1"/>
</dbReference>
<dbReference type="SUPFAM" id="SSF47384">
    <property type="entry name" value="Homodimeric domain of signal transducing histidine kinase"/>
    <property type="match status" value="1"/>
</dbReference>
<dbReference type="EC" id="2.7.13.3" evidence="3"/>
<dbReference type="NCBIfam" id="TIGR00229">
    <property type="entry name" value="sensory_box"/>
    <property type="match status" value="1"/>
</dbReference>
<keyword evidence="6 15" id="KW-0812">Transmembrane</keyword>
<evidence type="ECO:0000256" key="15">
    <source>
        <dbReference type="SAM" id="Phobius"/>
    </source>
</evidence>
<feature type="domain" description="Histidine kinase" evidence="16">
    <location>
        <begin position="284"/>
        <end position="502"/>
    </location>
</feature>
<dbReference type="PROSITE" id="PS50112">
    <property type="entry name" value="PAS"/>
    <property type="match status" value="1"/>
</dbReference>
<reference evidence="20 21" key="1">
    <citation type="journal article" date="2020" name="ISME J.">
        <title>Comparative genomics reveals insights into cyanobacterial evolution and habitat adaptation.</title>
        <authorList>
            <person name="Chen M.Y."/>
            <person name="Teng W.K."/>
            <person name="Zhao L."/>
            <person name="Hu C.X."/>
            <person name="Zhou Y.K."/>
            <person name="Han B.P."/>
            <person name="Song L.R."/>
            <person name="Shu W.S."/>
        </authorList>
    </citation>
    <scope>NUCLEOTIDE SEQUENCE [LARGE SCALE GENOMIC DNA]</scope>
    <source>
        <strain evidence="20 21">FACHB-252</strain>
    </source>
</reference>
<dbReference type="Gene3D" id="3.30.450.20">
    <property type="entry name" value="PAS domain"/>
    <property type="match status" value="1"/>
</dbReference>
<dbReference type="InterPro" id="IPR005467">
    <property type="entry name" value="His_kinase_dom"/>
</dbReference>
<sequence>MRFKSHLNSLIEIRQSLAPYIIALLTVTISLLLSVLLSSLLKPTMFMLFFVAVAISAWYGGMEAGLLATALSTVVIDYFFIEPLFTLFAYRIDSIVHLCVFLIIAIIMSCFHRQLRIFQQRLEKREKQLQVSEAKFRHLVESNIIGVFVSNSNGEIIEANEAFLKMLGYSREEILVGRVRWQDLTLTEDLALSEHSFVELEATKIFPLQEKEYSRKDGSSISILIGGTLLREADNNQEEVISFCLDISKRKQAEQEREQLLKREQAARSEAEAANRIKDEFLAVLSHEIRSPLNPILGWSQLLQSKKLDEVQTAQALEVIERNAQLQAELIDDLLDISRILRGKLNLNIRPVDLGLTIQAAIEIVRLAAQAKSIQIQTMVSTNTVQVLGDPSRLQQIIWNLLSNAVKFTEVGGRIEIRLERLDSQALITVSDTGKGIHPDFLPYVFDYFRQADSTTTRRFGGLGLGLAIVRHLVELHGGSVQAQSQGINHGATFIVRLPLMPTQILTKQDSKQPEQSLDLKGIKILVVEDDTDTREFTTCLLEEYGASVTAVTSASEALITFGEFQPDLLLSDIGMPDIDGYMLMQQVRTLPPEQGGKIPAIALTAYAGEFDYQQALRVGFQRHISKPVKAKKLVEAITDLVGVK</sequence>
<feature type="coiled-coil region" evidence="14">
    <location>
        <begin position="250"/>
        <end position="277"/>
    </location>
</feature>
<keyword evidence="11" id="KW-0902">Two-component regulatory system</keyword>
<dbReference type="InterPro" id="IPR001789">
    <property type="entry name" value="Sig_transdc_resp-reg_receiver"/>
</dbReference>
<comment type="caution">
    <text evidence="20">The sequence shown here is derived from an EMBL/GenBank/DDBJ whole genome shotgun (WGS) entry which is preliminary data.</text>
</comment>
<evidence type="ECO:0000259" key="18">
    <source>
        <dbReference type="PROSITE" id="PS50112"/>
    </source>
</evidence>
<evidence type="ECO:0000256" key="9">
    <source>
        <dbReference type="ARBA" id="ARBA00022840"/>
    </source>
</evidence>
<dbReference type="InterPro" id="IPR011006">
    <property type="entry name" value="CheY-like_superfamily"/>
</dbReference>
<keyword evidence="9" id="KW-0067">ATP-binding</keyword>
<dbReference type="PANTHER" id="PTHR43547">
    <property type="entry name" value="TWO-COMPONENT HISTIDINE KINASE"/>
    <property type="match status" value="1"/>
</dbReference>
<dbReference type="Pfam" id="PF13426">
    <property type="entry name" value="PAS_9"/>
    <property type="match status" value="1"/>
</dbReference>
<feature type="domain" description="PAS" evidence="18">
    <location>
        <begin position="132"/>
        <end position="175"/>
    </location>
</feature>
<dbReference type="InterPro" id="IPR000014">
    <property type="entry name" value="PAS"/>
</dbReference>
<dbReference type="PANTHER" id="PTHR43547:SF2">
    <property type="entry name" value="HYBRID SIGNAL TRANSDUCTION HISTIDINE KINASE C"/>
    <property type="match status" value="1"/>
</dbReference>
<evidence type="ECO:0000256" key="13">
    <source>
        <dbReference type="PROSITE-ProRule" id="PRU00169"/>
    </source>
</evidence>
<dbReference type="InterPro" id="IPR001610">
    <property type="entry name" value="PAC"/>
</dbReference>
<evidence type="ECO:0000256" key="14">
    <source>
        <dbReference type="SAM" id="Coils"/>
    </source>
</evidence>
<keyword evidence="8" id="KW-0418">Kinase</keyword>
<evidence type="ECO:0000259" key="16">
    <source>
        <dbReference type="PROSITE" id="PS50109"/>
    </source>
</evidence>
<dbReference type="InterPro" id="IPR035965">
    <property type="entry name" value="PAS-like_dom_sf"/>
</dbReference>
<dbReference type="SMART" id="SM00388">
    <property type="entry name" value="HisKA"/>
    <property type="match status" value="1"/>
</dbReference>
<dbReference type="CDD" id="cd17580">
    <property type="entry name" value="REC_2_DhkD-like"/>
    <property type="match status" value="1"/>
</dbReference>
<dbReference type="InterPro" id="IPR003594">
    <property type="entry name" value="HATPase_dom"/>
</dbReference>
<accession>A0ABR8HCI3</accession>
<gene>
    <name evidence="20" type="ORF">H6G94_19860</name>
</gene>
<dbReference type="PROSITE" id="PS50110">
    <property type="entry name" value="RESPONSE_REGULATORY"/>
    <property type="match status" value="1"/>
</dbReference>
<evidence type="ECO:0000256" key="1">
    <source>
        <dbReference type="ARBA" id="ARBA00000085"/>
    </source>
</evidence>
<feature type="transmembrane region" description="Helical" evidence="15">
    <location>
        <begin position="20"/>
        <end position="37"/>
    </location>
</feature>
<evidence type="ECO:0000256" key="2">
    <source>
        <dbReference type="ARBA" id="ARBA00004141"/>
    </source>
</evidence>
<keyword evidence="12 15" id="KW-0472">Membrane</keyword>
<dbReference type="CDD" id="cd16922">
    <property type="entry name" value="HATPase_EvgS-ArcB-TorS-like"/>
    <property type="match status" value="1"/>
</dbReference>
<dbReference type="SMART" id="SM00086">
    <property type="entry name" value="PAC"/>
    <property type="match status" value="1"/>
</dbReference>
<dbReference type="InterPro" id="IPR036890">
    <property type="entry name" value="HATPase_C_sf"/>
</dbReference>
<dbReference type="Gene3D" id="3.40.50.2300">
    <property type="match status" value="1"/>
</dbReference>
<keyword evidence="21" id="KW-1185">Reference proteome</keyword>
<dbReference type="RefSeq" id="WP_190950762.1">
    <property type="nucleotide sequence ID" value="NZ_JACJTC010000014.1"/>
</dbReference>
<dbReference type="SUPFAM" id="SSF52172">
    <property type="entry name" value="CheY-like"/>
    <property type="match status" value="1"/>
</dbReference>
<dbReference type="Gene3D" id="1.20.120.620">
    <property type="entry name" value="Backbone structure of the membrane domain of e. Coli histidine kinase receptor kdpd"/>
    <property type="match status" value="1"/>
</dbReference>
<dbReference type="PROSITE" id="PS50109">
    <property type="entry name" value="HIS_KIN"/>
    <property type="match status" value="1"/>
</dbReference>
<dbReference type="EMBL" id="JACJTC010000014">
    <property type="protein sequence ID" value="MBD2613503.1"/>
    <property type="molecule type" value="Genomic_DNA"/>
</dbReference>